<keyword evidence="7 11" id="KW-1133">Transmembrane helix</keyword>
<evidence type="ECO:0000256" key="3">
    <source>
        <dbReference type="ARBA" id="ARBA00021907"/>
    </source>
</evidence>
<keyword evidence="5 10" id="KW-0132">Cell division</keyword>
<feature type="transmembrane region" description="Helical" evidence="11">
    <location>
        <begin position="170"/>
        <end position="192"/>
    </location>
</feature>
<comment type="subcellular location">
    <subcellularLocation>
        <location evidence="1">Cell membrane</location>
        <topology evidence="1">Multi-pass membrane protein</topology>
    </subcellularLocation>
</comment>
<sequence>MKFDRTIKVLKSNLSREPYIAASAVAMLTITFLSLNLFVLSLYFSHKALNYLSDKAQISVFFSDVMAREDILKLKEKYEKDERVQSVRYVSKEDALKIFTEISKDQPALLESVTTNPLPASLEIKAKELSQLSPLADEFSKMENVDDVRFYKDVIDKFKKWVTIVRVSSLVYLSVLFLVSISTVLMTIGITIHGKGLEVEILKLVGATDKYVKGPLILQGVFYGITAAFISTVIIFIALPFIVPILNSLFRSAGTINLNATVLFSMLFIELIFGIALGYIGSALAIRKYLKY</sequence>
<organism evidence="14 15">
    <name type="scientific">candidate division WWE3 bacterium RIFCSPLOWO2_01_FULL_41_18</name>
    <dbReference type="NCBI Taxonomy" id="1802625"/>
    <lineage>
        <taxon>Bacteria</taxon>
        <taxon>Katanobacteria</taxon>
    </lineage>
</organism>
<keyword evidence="9 10" id="KW-0131">Cell cycle</keyword>
<comment type="similarity">
    <text evidence="2 10">Belongs to the ABC-4 integral membrane protein family. FtsX subfamily.</text>
</comment>
<feature type="domain" description="ABC3 transporter permease C-terminal" evidence="12">
    <location>
        <begin position="172"/>
        <end position="291"/>
    </location>
</feature>
<dbReference type="PANTHER" id="PTHR47755">
    <property type="entry name" value="CELL DIVISION PROTEIN FTSX"/>
    <property type="match status" value="1"/>
</dbReference>
<dbReference type="GO" id="GO:0051301">
    <property type="term" value="P:cell division"/>
    <property type="evidence" value="ECO:0007669"/>
    <property type="project" value="UniProtKB-KW"/>
</dbReference>
<dbReference type="Pfam" id="PF18075">
    <property type="entry name" value="FtsX_ECD"/>
    <property type="match status" value="1"/>
</dbReference>
<keyword evidence="4 10" id="KW-1003">Cell membrane</keyword>
<evidence type="ECO:0000313" key="14">
    <source>
        <dbReference type="EMBL" id="OGC55134.1"/>
    </source>
</evidence>
<dbReference type="InterPro" id="IPR004513">
    <property type="entry name" value="FtsX"/>
</dbReference>
<evidence type="ECO:0000256" key="5">
    <source>
        <dbReference type="ARBA" id="ARBA00022618"/>
    </source>
</evidence>
<evidence type="ECO:0000259" key="12">
    <source>
        <dbReference type="Pfam" id="PF02687"/>
    </source>
</evidence>
<dbReference type="Gene3D" id="3.30.70.3040">
    <property type="match status" value="1"/>
</dbReference>
<dbReference type="InterPro" id="IPR040690">
    <property type="entry name" value="FtsX_ECD"/>
</dbReference>
<evidence type="ECO:0000256" key="8">
    <source>
        <dbReference type="ARBA" id="ARBA00023136"/>
    </source>
</evidence>
<dbReference type="PANTHER" id="PTHR47755:SF1">
    <property type="entry name" value="CELL DIVISION PROTEIN FTSX"/>
    <property type="match status" value="1"/>
</dbReference>
<dbReference type="Pfam" id="PF02687">
    <property type="entry name" value="FtsX"/>
    <property type="match status" value="1"/>
</dbReference>
<protein>
    <recommendedName>
        <fullName evidence="3 10">Cell division protein FtsX</fullName>
    </recommendedName>
</protein>
<evidence type="ECO:0000256" key="1">
    <source>
        <dbReference type="ARBA" id="ARBA00004651"/>
    </source>
</evidence>
<keyword evidence="6 11" id="KW-0812">Transmembrane</keyword>
<evidence type="ECO:0000256" key="10">
    <source>
        <dbReference type="PIRNR" id="PIRNR003097"/>
    </source>
</evidence>
<feature type="transmembrane region" description="Helical" evidence="11">
    <location>
        <begin position="263"/>
        <end position="286"/>
    </location>
</feature>
<dbReference type="InterPro" id="IPR003838">
    <property type="entry name" value="ABC3_permease_C"/>
</dbReference>
<gene>
    <name evidence="14" type="ORF">A3A78_04110</name>
</gene>
<comment type="caution">
    <text evidence="14">The sequence shown here is derived from an EMBL/GenBank/DDBJ whole genome shotgun (WGS) entry which is preliminary data.</text>
</comment>
<evidence type="ECO:0000256" key="9">
    <source>
        <dbReference type="ARBA" id="ARBA00023306"/>
    </source>
</evidence>
<keyword evidence="8 10" id="KW-0472">Membrane</keyword>
<dbReference type="PIRSF" id="PIRSF003097">
    <property type="entry name" value="FtsX"/>
    <property type="match status" value="1"/>
</dbReference>
<feature type="transmembrane region" description="Helical" evidence="11">
    <location>
        <begin position="220"/>
        <end position="243"/>
    </location>
</feature>
<dbReference type="AlphaFoldDB" id="A0A1F4VDB6"/>
<evidence type="ECO:0000256" key="11">
    <source>
        <dbReference type="SAM" id="Phobius"/>
    </source>
</evidence>
<dbReference type="Proteomes" id="UP000176504">
    <property type="component" value="Unassembled WGS sequence"/>
</dbReference>
<reference evidence="14 15" key="1">
    <citation type="journal article" date="2016" name="Nat. Commun.">
        <title>Thousands of microbial genomes shed light on interconnected biogeochemical processes in an aquifer system.</title>
        <authorList>
            <person name="Anantharaman K."/>
            <person name="Brown C.T."/>
            <person name="Hug L.A."/>
            <person name="Sharon I."/>
            <person name="Castelle C.J."/>
            <person name="Probst A.J."/>
            <person name="Thomas B.C."/>
            <person name="Singh A."/>
            <person name="Wilkins M.J."/>
            <person name="Karaoz U."/>
            <person name="Brodie E.L."/>
            <person name="Williams K.H."/>
            <person name="Hubbard S.S."/>
            <person name="Banfield J.F."/>
        </authorList>
    </citation>
    <scope>NUCLEOTIDE SEQUENCE [LARGE SCALE GENOMIC DNA]</scope>
</reference>
<name>A0A1F4VDB6_UNCKA</name>
<proteinExistence type="inferred from homology"/>
<evidence type="ECO:0000313" key="15">
    <source>
        <dbReference type="Proteomes" id="UP000176504"/>
    </source>
</evidence>
<evidence type="ECO:0000259" key="13">
    <source>
        <dbReference type="Pfam" id="PF18075"/>
    </source>
</evidence>
<dbReference type="EMBL" id="MEVI01000003">
    <property type="protein sequence ID" value="OGC55134.1"/>
    <property type="molecule type" value="Genomic_DNA"/>
</dbReference>
<feature type="domain" description="FtsX extracellular" evidence="13">
    <location>
        <begin position="57"/>
        <end position="148"/>
    </location>
</feature>
<accession>A0A1F4VDB6</accession>
<evidence type="ECO:0000256" key="7">
    <source>
        <dbReference type="ARBA" id="ARBA00022989"/>
    </source>
</evidence>
<dbReference type="GO" id="GO:0005886">
    <property type="term" value="C:plasma membrane"/>
    <property type="evidence" value="ECO:0007669"/>
    <property type="project" value="UniProtKB-SubCell"/>
</dbReference>
<evidence type="ECO:0000256" key="4">
    <source>
        <dbReference type="ARBA" id="ARBA00022475"/>
    </source>
</evidence>
<feature type="transmembrane region" description="Helical" evidence="11">
    <location>
        <begin position="20"/>
        <end position="44"/>
    </location>
</feature>
<evidence type="ECO:0000256" key="6">
    <source>
        <dbReference type="ARBA" id="ARBA00022692"/>
    </source>
</evidence>
<evidence type="ECO:0000256" key="2">
    <source>
        <dbReference type="ARBA" id="ARBA00007379"/>
    </source>
</evidence>